<name>A0A1I9GAN7_BRUMA</name>
<evidence type="ECO:0000313" key="1">
    <source>
        <dbReference type="EMBL" id="CDQ07590.1"/>
    </source>
</evidence>
<dbReference type="AlphaFoldDB" id="A0A1I9GAN7"/>
<reference evidence="1" key="2">
    <citation type="submission" date="2012-12" db="EMBL/GenBank/DDBJ databases">
        <authorList>
            <consortium name="WormBase Consortium"/>
            <person name="Ghedin E."/>
            <person name="Paulini M."/>
        </authorList>
    </citation>
    <scope>NUCLEOTIDE SEQUENCE</scope>
    <source>
        <strain evidence="1">FR3</strain>
    </source>
</reference>
<feature type="non-terminal residue" evidence="1">
    <location>
        <position position="95"/>
    </location>
</feature>
<dbReference type="EMBL" id="LN860718">
    <property type="protein sequence ID" value="CDQ07590.1"/>
    <property type="molecule type" value="Genomic_DNA"/>
</dbReference>
<proteinExistence type="predicted"/>
<reference evidence="1" key="1">
    <citation type="journal article" date="2007" name="Science">
        <title>Draft genome of the filarial nematode parasite Brugia malayi.</title>
        <authorList>
            <person name="Ghedin E."/>
            <person name="Wang S."/>
            <person name="Spiro D."/>
            <person name="Caler E."/>
            <person name="Zhao Q."/>
            <person name="Crabtree J."/>
            <person name="Allen J.E."/>
            <person name="Delcher A.L."/>
            <person name="Guiliano D.B."/>
            <person name="Miranda-Saavedra D."/>
            <person name="Angiuoli S.V."/>
            <person name="Creasy T."/>
            <person name="Amedeo P."/>
            <person name="Haas B."/>
            <person name="El-Sayed N.M."/>
            <person name="Wortman J.R."/>
            <person name="Feldblyum T."/>
            <person name="Tallon L."/>
            <person name="Schatz M."/>
            <person name="Shumway M."/>
            <person name="Koo H."/>
            <person name="Salzberg S.L."/>
            <person name="Schobel S."/>
            <person name="Pertea M."/>
            <person name="Pop M."/>
            <person name="White O."/>
            <person name="Barton G.J."/>
            <person name="Carlow C.K."/>
            <person name="Crawford M.J."/>
            <person name="Daub J."/>
            <person name="Dimmic M.W."/>
            <person name="Estes C.F."/>
            <person name="Foster J.M."/>
            <person name="Ganatra M."/>
            <person name="Gregory W.F."/>
            <person name="Johnson N.M."/>
            <person name="Jin J."/>
            <person name="Komuniecki R."/>
            <person name="Korf I."/>
            <person name="Kumar S."/>
            <person name="Laney S."/>
            <person name="Li B.W."/>
            <person name="Li W."/>
            <person name="Lindblom T.H."/>
            <person name="Lustigman S."/>
            <person name="Ma D."/>
            <person name="Maina C.V."/>
            <person name="Martin D.M."/>
            <person name="McCarter J.P."/>
            <person name="McReynolds L."/>
            <person name="Mitreva M."/>
            <person name="Nutman T.B."/>
            <person name="Parkinson J."/>
            <person name="Peregrin-Alvarez J.M."/>
            <person name="Poole C."/>
            <person name="Ren Q."/>
            <person name="Saunders L."/>
            <person name="Sluder A.E."/>
            <person name="Smith K."/>
            <person name="Stanke M."/>
            <person name="Unnasch T.R."/>
            <person name="Ware J."/>
            <person name="Wei A.D."/>
            <person name="Weil G."/>
            <person name="Williams D.J."/>
            <person name="Zhang Y."/>
            <person name="Williams S.A."/>
            <person name="Fraser-Liggett C."/>
            <person name="Slatko B."/>
            <person name="Blaxter M.L."/>
            <person name="Scott A.L."/>
        </authorList>
    </citation>
    <scope>NUCLEOTIDE SEQUENCE</scope>
    <source>
        <strain evidence="1">FR3</strain>
    </source>
</reference>
<protein>
    <submittedName>
        <fullName evidence="1">Bm11921</fullName>
    </submittedName>
</protein>
<organism evidence="1">
    <name type="scientific">Brugia malayi</name>
    <name type="common">Filarial nematode worm</name>
    <dbReference type="NCBI Taxonomy" id="6279"/>
    <lineage>
        <taxon>Eukaryota</taxon>
        <taxon>Metazoa</taxon>
        <taxon>Ecdysozoa</taxon>
        <taxon>Nematoda</taxon>
        <taxon>Chromadorea</taxon>
        <taxon>Rhabditida</taxon>
        <taxon>Spirurina</taxon>
        <taxon>Spiruromorpha</taxon>
        <taxon>Filarioidea</taxon>
        <taxon>Onchocercidae</taxon>
        <taxon>Brugia</taxon>
    </lineage>
</organism>
<gene>
    <name evidence="1" type="primary">Bm11921</name>
    <name evidence="1" type="ORF">BM_Bm11921</name>
</gene>
<accession>A0A1I9GAN7</accession>
<sequence>MICLEVLSQGHEEPSQGIMPSTDNLPFLFGWVGSHMAFVLTPEMGASPTAPKLQDLHDTGQQQDILLRSPGDDPVLIVEQKPEALKQTHCNEPLQ</sequence>